<evidence type="ECO:0000313" key="8">
    <source>
        <dbReference type="Proteomes" id="UP000094236"/>
    </source>
</evidence>
<dbReference type="OrthoDB" id="30179at2759"/>
<feature type="compositionally biased region" description="Basic and acidic residues" evidence="6">
    <location>
        <begin position="120"/>
        <end position="135"/>
    </location>
</feature>
<comment type="similarity">
    <text evidence="2">Belongs to the CWC15 family.</text>
</comment>
<comment type="function">
    <text evidence="1">Involved in pre-mRNA splicing.</text>
</comment>
<evidence type="ECO:0000256" key="2">
    <source>
        <dbReference type="ARBA" id="ARBA00006644"/>
    </source>
</evidence>
<reference evidence="8" key="1">
    <citation type="submission" date="2016-05" db="EMBL/GenBank/DDBJ databases">
        <title>Comparative genomics of biotechnologically important yeasts.</title>
        <authorList>
            <consortium name="DOE Joint Genome Institute"/>
            <person name="Riley R."/>
            <person name="Haridas S."/>
            <person name="Wolfe K.H."/>
            <person name="Lopes M.R."/>
            <person name="Hittinger C.T."/>
            <person name="Goker M."/>
            <person name="Salamov A."/>
            <person name="Wisecaver J."/>
            <person name="Long T.M."/>
            <person name="Aerts A.L."/>
            <person name="Barry K."/>
            <person name="Choi C."/>
            <person name="Clum A."/>
            <person name="Coughlan A.Y."/>
            <person name="Deshpande S."/>
            <person name="Douglass A.P."/>
            <person name="Hanson S.J."/>
            <person name="Klenk H.-P."/>
            <person name="Labutti K."/>
            <person name="Lapidus A."/>
            <person name="Lindquist E."/>
            <person name="Lipzen A."/>
            <person name="Meier-Kolthoff J.P."/>
            <person name="Ohm R.A."/>
            <person name="Otillar R.P."/>
            <person name="Pangilinan J."/>
            <person name="Peng Y."/>
            <person name="Rokas A."/>
            <person name="Rosa C.A."/>
            <person name="Scheuner C."/>
            <person name="Sibirny A.A."/>
            <person name="Slot J.C."/>
            <person name="Stielow J.B."/>
            <person name="Sun H."/>
            <person name="Kurtzman C.P."/>
            <person name="Blackwell M."/>
            <person name="Grigoriev I.V."/>
            <person name="Jeffries T.W."/>
        </authorList>
    </citation>
    <scope>NUCLEOTIDE SEQUENCE [LARGE SCALE GENOMIC DNA]</scope>
    <source>
        <strain evidence="8">NRRL Y-2460</strain>
    </source>
</reference>
<dbReference type="GO" id="GO:0045292">
    <property type="term" value="P:mRNA cis splicing, via spliceosome"/>
    <property type="evidence" value="ECO:0007669"/>
    <property type="project" value="TreeGrafter"/>
</dbReference>
<feature type="region of interest" description="Disordered" evidence="6">
    <location>
        <begin position="1"/>
        <end position="22"/>
    </location>
</feature>
<keyword evidence="4" id="KW-0507">mRNA processing</keyword>
<dbReference type="GO" id="GO:0071014">
    <property type="term" value="C:post-mRNA release spliceosomal complex"/>
    <property type="evidence" value="ECO:0007669"/>
    <property type="project" value="EnsemblFungi"/>
</dbReference>
<feature type="compositionally biased region" description="Basic and acidic residues" evidence="6">
    <location>
        <begin position="182"/>
        <end position="211"/>
    </location>
</feature>
<organism evidence="7 8">
    <name type="scientific">Pachysolen tannophilus NRRL Y-2460</name>
    <dbReference type="NCBI Taxonomy" id="669874"/>
    <lineage>
        <taxon>Eukaryota</taxon>
        <taxon>Fungi</taxon>
        <taxon>Dikarya</taxon>
        <taxon>Ascomycota</taxon>
        <taxon>Saccharomycotina</taxon>
        <taxon>Pichiomycetes</taxon>
        <taxon>Pachysolenaceae</taxon>
        <taxon>Pachysolen</taxon>
    </lineage>
</organism>
<keyword evidence="5" id="KW-0508">mRNA splicing</keyword>
<dbReference type="GO" id="GO:0003723">
    <property type="term" value="F:RNA binding"/>
    <property type="evidence" value="ECO:0007669"/>
    <property type="project" value="EnsemblFungi"/>
</dbReference>
<dbReference type="Proteomes" id="UP000094236">
    <property type="component" value="Unassembled WGS sequence"/>
</dbReference>
<evidence type="ECO:0000256" key="4">
    <source>
        <dbReference type="ARBA" id="ARBA00022664"/>
    </source>
</evidence>
<proteinExistence type="inferred from homology"/>
<name>A0A1E4U1Z4_PACTA</name>
<feature type="compositionally biased region" description="Acidic residues" evidence="6">
    <location>
        <begin position="138"/>
        <end position="181"/>
    </location>
</feature>
<dbReference type="AlphaFoldDB" id="A0A1E4U1Z4"/>
<accession>A0A1E4U1Z4</accession>
<evidence type="ECO:0000256" key="3">
    <source>
        <dbReference type="ARBA" id="ARBA00020693"/>
    </source>
</evidence>
<dbReference type="PANTHER" id="PTHR12718">
    <property type="entry name" value="CELL CYCLE CONTROL PROTEIN CWF15"/>
    <property type="match status" value="1"/>
</dbReference>
<feature type="region of interest" description="Disordered" evidence="6">
    <location>
        <begin position="109"/>
        <end position="224"/>
    </location>
</feature>
<gene>
    <name evidence="7" type="ORF">PACTADRAFT_73660</name>
</gene>
<evidence type="ECO:0000313" key="7">
    <source>
        <dbReference type="EMBL" id="ODV98021.1"/>
    </source>
</evidence>
<dbReference type="InterPro" id="IPR006973">
    <property type="entry name" value="Cwf_Cwc_15"/>
</dbReference>
<evidence type="ECO:0000256" key="6">
    <source>
        <dbReference type="SAM" id="MobiDB-lite"/>
    </source>
</evidence>
<dbReference type="EMBL" id="KV454011">
    <property type="protein sequence ID" value="ODV98021.1"/>
    <property type="molecule type" value="Genomic_DNA"/>
</dbReference>
<dbReference type="STRING" id="669874.A0A1E4U1Z4"/>
<protein>
    <recommendedName>
        <fullName evidence="3">Pre-mRNA-splicing factor CWC15</fullName>
    </recommendedName>
</protein>
<dbReference type="GO" id="GO:0000974">
    <property type="term" value="C:Prp19 complex"/>
    <property type="evidence" value="ECO:0007669"/>
    <property type="project" value="EnsemblFungi"/>
</dbReference>
<keyword evidence="8" id="KW-1185">Reference proteome</keyword>
<evidence type="ECO:0000256" key="1">
    <source>
        <dbReference type="ARBA" id="ARBA00003777"/>
    </source>
</evidence>
<dbReference type="Pfam" id="PF04889">
    <property type="entry name" value="Cwf_Cwc_15"/>
    <property type="match status" value="1"/>
</dbReference>
<dbReference type="GO" id="GO:0071013">
    <property type="term" value="C:catalytic step 2 spliceosome"/>
    <property type="evidence" value="ECO:0007669"/>
    <property type="project" value="TreeGrafter"/>
</dbReference>
<sequence length="265" mass="31252">MTTAHRPTFDHAKGVKNQNKTSIVHARSLPAHRQLKFRKRRLQAEEEEEDGDDEEFKTLNVDLNKAKKSAAEFKLELLAKEQKYYKENNKLYKDRYLRNDSDEHEETLMIEANGGSEETFEQRRQKLLEETRDVDASSSEEEDDDNDNEEEEPEEPEEEEEEEEEQEGSSESEDDSEDETEQLMKELAKIKKEREQEKLAAAKEAQEREMMGKNPLLNNNSNGRSWRNETVFQKQNKIGGNKEDGFVNDLLRNEFHKKFMDRFIK</sequence>
<dbReference type="PANTHER" id="PTHR12718:SF2">
    <property type="entry name" value="SPLICEOSOME-ASSOCIATED PROTEIN CWC15 HOMOLOG"/>
    <property type="match status" value="1"/>
</dbReference>
<evidence type="ECO:0000256" key="5">
    <source>
        <dbReference type="ARBA" id="ARBA00023187"/>
    </source>
</evidence>